<protein>
    <submittedName>
        <fullName evidence="1">Uncharacterized protein</fullName>
    </submittedName>
</protein>
<evidence type="ECO:0000313" key="2">
    <source>
        <dbReference type="Proteomes" id="UP001367508"/>
    </source>
</evidence>
<dbReference type="EMBL" id="JAYMYQ010000008">
    <property type="protein sequence ID" value="KAK7315643.1"/>
    <property type="molecule type" value="Genomic_DNA"/>
</dbReference>
<reference evidence="1 2" key="1">
    <citation type="submission" date="2024-01" db="EMBL/GenBank/DDBJ databases">
        <title>The genomes of 5 underutilized Papilionoideae crops provide insights into root nodulation and disease resistanc.</title>
        <authorList>
            <person name="Jiang F."/>
        </authorList>
    </citation>
    <scope>NUCLEOTIDE SEQUENCE [LARGE SCALE GENOMIC DNA]</scope>
    <source>
        <strain evidence="1">LVBAO_FW01</strain>
        <tissue evidence="1">Leaves</tissue>
    </source>
</reference>
<accession>A0AAN9KG60</accession>
<sequence length="112" mass="12137">MVKDDGENVEGKGWKIMGEDGRWEMEGSNPNLIGVKKSEDVYKVVSKDGYGVSCEDEDGTRGEDGDGVVELKDADDIRVASRSRIIIALGTTAARLGFEAATRLGLREAMQD</sequence>
<keyword evidence="2" id="KW-1185">Reference proteome</keyword>
<name>A0AAN9KG60_CANGL</name>
<organism evidence="1 2">
    <name type="scientific">Canavalia gladiata</name>
    <name type="common">Sword bean</name>
    <name type="synonym">Dolichos gladiatus</name>
    <dbReference type="NCBI Taxonomy" id="3824"/>
    <lineage>
        <taxon>Eukaryota</taxon>
        <taxon>Viridiplantae</taxon>
        <taxon>Streptophyta</taxon>
        <taxon>Embryophyta</taxon>
        <taxon>Tracheophyta</taxon>
        <taxon>Spermatophyta</taxon>
        <taxon>Magnoliopsida</taxon>
        <taxon>eudicotyledons</taxon>
        <taxon>Gunneridae</taxon>
        <taxon>Pentapetalae</taxon>
        <taxon>rosids</taxon>
        <taxon>fabids</taxon>
        <taxon>Fabales</taxon>
        <taxon>Fabaceae</taxon>
        <taxon>Papilionoideae</taxon>
        <taxon>50 kb inversion clade</taxon>
        <taxon>NPAAA clade</taxon>
        <taxon>indigoferoid/millettioid clade</taxon>
        <taxon>Phaseoleae</taxon>
        <taxon>Canavalia</taxon>
    </lineage>
</organism>
<dbReference type="Proteomes" id="UP001367508">
    <property type="component" value="Unassembled WGS sequence"/>
</dbReference>
<evidence type="ECO:0000313" key="1">
    <source>
        <dbReference type="EMBL" id="KAK7315643.1"/>
    </source>
</evidence>
<proteinExistence type="predicted"/>
<dbReference type="AlphaFoldDB" id="A0AAN9KG60"/>
<comment type="caution">
    <text evidence="1">The sequence shown here is derived from an EMBL/GenBank/DDBJ whole genome shotgun (WGS) entry which is preliminary data.</text>
</comment>
<gene>
    <name evidence="1" type="ORF">VNO77_34209</name>
</gene>